<dbReference type="EMBL" id="CP020477">
    <property type="protein sequence ID" value="ARM74642.1"/>
    <property type="molecule type" value="Genomic_DNA"/>
</dbReference>
<proteinExistence type="predicted"/>
<evidence type="ECO:0000313" key="3">
    <source>
        <dbReference type="Proteomes" id="UP000193404"/>
    </source>
</evidence>
<dbReference type="InterPro" id="IPR029044">
    <property type="entry name" value="Nucleotide-diphossugar_trans"/>
</dbReference>
<dbReference type="Pfam" id="PF00535">
    <property type="entry name" value="Glycos_transf_2"/>
    <property type="match status" value="1"/>
</dbReference>
<reference evidence="2 3" key="1">
    <citation type="submission" date="2017-03" db="EMBL/GenBank/DDBJ databases">
        <title>Sulfur activation and transportation mechanism of thermophilic Archaea Acidianus manzaensis YN-25.</title>
        <authorList>
            <person name="Ma Y."/>
            <person name="Yang Y."/>
            <person name="Xia J."/>
        </authorList>
    </citation>
    <scope>NUCLEOTIDE SEQUENCE [LARGE SCALE GENOMIC DNA]</scope>
    <source>
        <strain evidence="2 3">YN-25</strain>
    </source>
</reference>
<name>A0A1W6JWM8_9CREN</name>
<dbReference type="InterPro" id="IPR001173">
    <property type="entry name" value="Glyco_trans_2-like"/>
</dbReference>
<dbReference type="KEGG" id="aman:B6F84_00450"/>
<dbReference type="STRING" id="282676.B6F84_00450"/>
<keyword evidence="3" id="KW-1185">Reference proteome</keyword>
<evidence type="ECO:0000259" key="1">
    <source>
        <dbReference type="Pfam" id="PF00535"/>
    </source>
</evidence>
<dbReference type="GeneID" id="41589341"/>
<dbReference type="OrthoDB" id="46222at2157"/>
<gene>
    <name evidence="2" type="ORF">B6F84_00450</name>
</gene>
<dbReference type="RefSeq" id="WP_148690389.1">
    <property type="nucleotide sequence ID" value="NZ_CP020477.1"/>
</dbReference>
<dbReference type="PANTHER" id="PTHR43630">
    <property type="entry name" value="POLY-BETA-1,6-N-ACETYL-D-GLUCOSAMINE SYNTHASE"/>
    <property type="match status" value="1"/>
</dbReference>
<dbReference type="PANTHER" id="PTHR43630:SF2">
    <property type="entry name" value="GLYCOSYLTRANSFERASE"/>
    <property type="match status" value="1"/>
</dbReference>
<dbReference type="CDD" id="cd00761">
    <property type="entry name" value="Glyco_tranf_GTA_type"/>
    <property type="match status" value="1"/>
</dbReference>
<dbReference type="SUPFAM" id="SSF53448">
    <property type="entry name" value="Nucleotide-diphospho-sugar transferases"/>
    <property type="match status" value="1"/>
</dbReference>
<dbReference type="Proteomes" id="UP000193404">
    <property type="component" value="Chromosome"/>
</dbReference>
<dbReference type="AlphaFoldDB" id="A0A1W6JWM8"/>
<evidence type="ECO:0000313" key="2">
    <source>
        <dbReference type="EMBL" id="ARM74642.1"/>
    </source>
</evidence>
<protein>
    <recommendedName>
        <fullName evidence="1">Glycosyltransferase 2-like domain-containing protein</fullName>
    </recommendedName>
</protein>
<feature type="domain" description="Glycosyltransferase 2-like" evidence="1">
    <location>
        <begin position="3"/>
        <end position="132"/>
    </location>
</feature>
<sequence>MISINIIAKNEEPVIRTVLDNIISQIDDNYEIIIVDNGSKDQTYKIIKEYEKKEKRNKQYNITTSQYIGPKGGARNKALQLSKGDYILCLDADQTYKNLQKLVKEYLQNYTNYAIKVGRSSFPILAPTKLLKEIGGWRNLTHREDWDLWFRLTDNCKYLYLADKDYIFVKHYHEHKRKHSKIQTAKGLIERYRDDTLVGLPSIHLKNQPELTPFYILGKILAITKINMIAHYKCTKYLREELPPNLKGIDWDLKRHYNLLKYEAKTCSDPIFKEAMKIFEEKYSKYTTSINNI</sequence>
<accession>A0A1W6JWM8</accession>
<dbReference type="Gene3D" id="3.90.550.10">
    <property type="entry name" value="Spore Coat Polysaccharide Biosynthesis Protein SpsA, Chain A"/>
    <property type="match status" value="1"/>
</dbReference>
<organism evidence="2 3">
    <name type="scientific">Acidianus manzaensis</name>
    <dbReference type="NCBI Taxonomy" id="282676"/>
    <lineage>
        <taxon>Archaea</taxon>
        <taxon>Thermoproteota</taxon>
        <taxon>Thermoprotei</taxon>
        <taxon>Sulfolobales</taxon>
        <taxon>Sulfolobaceae</taxon>
        <taxon>Acidianus</taxon>
    </lineage>
</organism>